<dbReference type="AlphaFoldDB" id="A0A6J2PIJ4"/>
<dbReference type="GeneID" id="115006701"/>
<accession>A0A6J2PIJ4</accession>
<protein>
    <submittedName>
        <fullName evidence="3">Uncharacterized protein LOC115006701</fullName>
    </submittedName>
</protein>
<keyword evidence="1" id="KW-1133">Transmembrane helix</keyword>
<feature type="transmembrane region" description="Helical" evidence="1">
    <location>
        <begin position="214"/>
        <end position="233"/>
    </location>
</feature>
<evidence type="ECO:0000313" key="3">
    <source>
        <dbReference type="RefSeq" id="XP_029284972.1"/>
    </source>
</evidence>
<organism evidence="2 3">
    <name type="scientific">Cottoperca gobio</name>
    <name type="common">Frogmouth</name>
    <name type="synonym">Aphritis gobio</name>
    <dbReference type="NCBI Taxonomy" id="56716"/>
    <lineage>
        <taxon>Eukaryota</taxon>
        <taxon>Metazoa</taxon>
        <taxon>Chordata</taxon>
        <taxon>Craniata</taxon>
        <taxon>Vertebrata</taxon>
        <taxon>Euteleostomi</taxon>
        <taxon>Actinopterygii</taxon>
        <taxon>Neopterygii</taxon>
        <taxon>Teleostei</taxon>
        <taxon>Neoteleostei</taxon>
        <taxon>Acanthomorphata</taxon>
        <taxon>Eupercaria</taxon>
        <taxon>Perciformes</taxon>
        <taxon>Notothenioidei</taxon>
        <taxon>Bovichtidae</taxon>
        <taxon>Cottoperca</taxon>
    </lineage>
</organism>
<dbReference type="RefSeq" id="XP_029284972.1">
    <property type="nucleotide sequence ID" value="XM_029429112.1"/>
</dbReference>
<evidence type="ECO:0000313" key="2">
    <source>
        <dbReference type="Proteomes" id="UP000504630"/>
    </source>
</evidence>
<feature type="transmembrane region" description="Helical" evidence="1">
    <location>
        <begin position="281"/>
        <end position="299"/>
    </location>
</feature>
<keyword evidence="2" id="KW-1185">Reference proteome</keyword>
<evidence type="ECO:0000256" key="1">
    <source>
        <dbReference type="SAM" id="Phobius"/>
    </source>
</evidence>
<reference evidence="3" key="1">
    <citation type="submission" date="2025-08" db="UniProtKB">
        <authorList>
            <consortium name="RefSeq"/>
        </authorList>
    </citation>
    <scope>IDENTIFICATION</scope>
</reference>
<dbReference type="PANTHER" id="PTHR16189">
    <property type="entry name" value="TRANSMEMBRANE PROTEIN 104-RELATED"/>
    <property type="match status" value="1"/>
</dbReference>
<feature type="transmembrane region" description="Helical" evidence="1">
    <location>
        <begin position="45"/>
        <end position="70"/>
    </location>
</feature>
<sequence length="590" mass="65085">MKMMATDAEEIRIQTSPCPIPDNSLSTLSIKITRKNQDRHWKLRFIYLQCYFLTIATILGTGILGLPVTIAQAGMVPFLVSFLIGFFVQALLIYLFVELLQKCQVVQLESLKTGVAECIVMDQVGLEDPAPTEEEDEDDGENAQADTGLLQPDAVALHNQAESLQPNLHLLGFLFLSRPMSHAFNCILLFQFISIGISYVLAGSEAYAALLNVSHIYVIPAFTSILTLAILLAHTVIQPITSLLTLLKGILLIVTVAVTFAVGSEVGLQSSSDFSQIGKPFLMGTVALGGIVNVMPLLFSQISHNKTQILWFRRAVIGGLTTCTVLNILWCWAVLEIVPQTSIPERRLAAQLDPSSLSAPHSSVTPLLYSNISLEESEKAGEIATIPLTKIINERYRAYAWVADLIQVFIAMSVTVSFLIMGSAMKHTIDGLVSSLWGSRMEWLSKAWERKLPNKHHVCSATSTAKGFMSLLAFIAIFIVSECDPRGFVVMLDKVVSFSLNTEVGLFVFIMLRESREERFKHLAVPLPVGDCVFSLSWLLPTYFLFAVTYDVLQTVADVAHYITLYSHSQEAQNHNMTRSLPAANVSVLL</sequence>
<dbReference type="InParanoid" id="A0A6J2PIJ4"/>
<feature type="transmembrane region" description="Helical" evidence="1">
    <location>
        <begin position="458"/>
        <end position="480"/>
    </location>
</feature>
<feature type="transmembrane region" description="Helical" evidence="1">
    <location>
        <begin position="240"/>
        <end position="261"/>
    </location>
</feature>
<proteinExistence type="predicted"/>
<dbReference type="PANTHER" id="PTHR16189:SF6">
    <property type="entry name" value="AMINO ACID TRANSPORTER TRANSMEMBRANE DOMAIN-CONTAINING PROTEIN"/>
    <property type="match status" value="1"/>
</dbReference>
<feature type="transmembrane region" description="Helical" evidence="1">
    <location>
        <begin position="495"/>
        <end position="512"/>
    </location>
</feature>
<feature type="transmembrane region" description="Helical" evidence="1">
    <location>
        <begin position="398"/>
        <end position="420"/>
    </location>
</feature>
<feature type="transmembrane region" description="Helical" evidence="1">
    <location>
        <begin position="311"/>
        <end position="335"/>
    </location>
</feature>
<dbReference type="OrthoDB" id="19473at2759"/>
<dbReference type="KEGG" id="cgob:115006701"/>
<dbReference type="Proteomes" id="UP000504630">
    <property type="component" value="Chromosome 4"/>
</dbReference>
<keyword evidence="1" id="KW-0812">Transmembrane</keyword>
<gene>
    <name evidence="3" type="primary">LOC115006701</name>
</gene>
<keyword evidence="1" id="KW-0472">Membrane</keyword>
<feature type="transmembrane region" description="Helical" evidence="1">
    <location>
        <begin position="76"/>
        <end position="97"/>
    </location>
</feature>
<name>A0A6J2PIJ4_COTGO</name>
<feature type="transmembrane region" description="Helical" evidence="1">
    <location>
        <begin position="183"/>
        <end position="202"/>
    </location>
</feature>